<evidence type="ECO:0008006" key="3">
    <source>
        <dbReference type="Google" id="ProtNLM"/>
    </source>
</evidence>
<organism evidence="1 2">
    <name type="scientific">Micromonospora polyrhachis</name>
    <dbReference type="NCBI Taxonomy" id="1282883"/>
    <lineage>
        <taxon>Bacteria</taxon>
        <taxon>Bacillati</taxon>
        <taxon>Actinomycetota</taxon>
        <taxon>Actinomycetes</taxon>
        <taxon>Micromonosporales</taxon>
        <taxon>Micromonosporaceae</taxon>
        <taxon>Micromonospora</taxon>
    </lineage>
</organism>
<dbReference type="InterPro" id="IPR038474">
    <property type="entry name" value="Polyketide_synth_cyclase_sf"/>
</dbReference>
<dbReference type="RefSeq" id="WP_184537038.1">
    <property type="nucleotide sequence ID" value="NZ_JACHJW010000001.1"/>
</dbReference>
<reference evidence="1 2" key="1">
    <citation type="submission" date="2020-08" db="EMBL/GenBank/DDBJ databases">
        <title>Sequencing the genomes of 1000 actinobacteria strains.</title>
        <authorList>
            <person name="Klenk H.-P."/>
        </authorList>
    </citation>
    <scope>NUCLEOTIDE SEQUENCE [LARGE SCALE GENOMIC DNA]</scope>
    <source>
        <strain evidence="1 2">DSM 45886</strain>
    </source>
</reference>
<name>A0A7W7SUY5_9ACTN</name>
<sequence>MSRLLIAGKIVPGAEERIAEIFTESDRSELPDITGTRHRSLYRLGDLFVHLLEMDGAGPGLEAGTRHPLFIQMQKELSTCTSPYLATWRSPRDAMMTCFYRWDAPILASGNPE</sequence>
<dbReference type="EMBL" id="JACHJW010000001">
    <property type="protein sequence ID" value="MBB4961447.1"/>
    <property type="molecule type" value="Genomic_DNA"/>
</dbReference>
<proteinExistence type="predicted"/>
<dbReference type="AlphaFoldDB" id="A0A7W7SUY5"/>
<dbReference type="Pfam" id="PF04673">
    <property type="entry name" value="Cyclase_polyket"/>
    <property type="match status" value="1"/>
</dbReference>
<dbReference type="Gene3D" id="3.30.70.1090">
    <property type="entry name" value="Dimeric alpha+beta barrel"/>
    <property type="match status" value="1"/>
</dbReference>
<dbReference type="SUPFAM" id="SSF54909">
    <property type="entry name" value="Dimeric alpha+beta barrel"/>
    <property type="match status" value="1"/>
</dbReference>
<dbReference type="GO" id="GO:0030639">
    <property type="term" value="P:polyketide biosynthetic process"/>
    <property type="evidence" value="ECO:0007669"/>
    <property type="project" value="InterPro"/>
</dbReference>
<dbReference type="Proteomes" id="UP000578819">
    <property type="component" value="Unassembled WGS sequence"/>
</dbReference>
<comment type="caution">
    <text evidence="1">The sequence shown here is derived from an EMBL/GenBank/DDBJ whole genome shotgun (WGS) entry which is preliminary data.</text>
</comment>
<keyword evidence="2" id="KW-1185">Reference proteome</keyword>
<gene>
    <name evidence="1" type="ORF">FHR38_005180</name>
</gene>
<dbReference type="InterPro" id="IPR006765">
    <property type="entry name" value="Polyketide_synth_cyclase"/>
</dbReference>
<evidence type="ECO:0000313" key="1">
    <source>
        <dbReference type="EMBL" id="MBB4961447.1"/>
    </source>
</evidence>
<dbReference type="InterPro" id="IPR011008">
    <property type="entry name" value="Dimeric_a/b-barrel"/>
</dbReference>
<protein>
    <recommendedName>
        <fullName evidence="3">Cyclase</fullName>
    </recommendedName>
</protein>
<accession>A0A7W7SUY5</accession>
<evidence type="ECO:0000313" key="2">
    <source>
        <dbReference type="Proteomes" id="UP000578819"/>
    </source>
</evidence>